<evidence type="ECO:0000256" key="6">
    <source>
        <dbReference type="SAM" id="MobiDB-lite"/>
    </source>
</evidence>
<dbReference type="SUPFAM" id="SSF50156">
    <property type="entry name" value="PDZ domain-like"/>
    <property type="match status" value="1"/>
</dbReference>
<organism evidence="8 9">
    <name type="scientific">Pyrinomonas methylaliphatogenes</name>
    <dbReference type="NCBI Taxonomy" id="454194"/>
    <lineage>
        <taxon>Bacteria</taxon>
        <taxon>Pseudomonadati</taxon>
        <taxon>Acidobacteriota</taxon>
        <taxon>Blastocatellia</taxon>
        <taxon>Blastocatellales</taxon>
        <taxon>Pyrinomonadaceae</taxon>
        <taxon>Pyrinomonas</taxon>
    </lineage>
</organism>
<reference evidence="8 9" key="1">
    <citation type="submission" date="2013-12" db="EMBL/GenBank/DDBJ databases">
        <authorList>
            <person name="Stott M."/>
        </authorList>
    </citation>
    <scope>NUCLEOTIDE SEQUENCE [LARGE SCALE GENOMIC DNA]</scope>
    <source>
        <strain evidence="8 9">K22</strain>
    </source>
</reference>
<proteinExistence type="inferred from homology"/>
<evidence type="ECO:0000259" key="7">
    <source>
        <dbReference type="PROSITE" id="PS50106"/>
    </source>
</evidence>
<dbReference type="RefSeq" id="WP_083437583.1">
    <property type="nucleotide sequence ID" value="NZ_CBXV010000003.1"/>
</dbReference>
<dbReference type="PANTHER" id="PTHR32060">
    <property type="entry name" value="TAIL-SPECIFIC PROTEASE"/>
    <property type="match status" value="1"/>
</dbReference>
<dbReference type="Pfam" id="PF03572">
    <property type="entry name" value="Peptidase_S41"/>
    <property type="match status" value="1"/>
</dbReference>
<sequence>MTFRSKFTLVVLSAAIALYAIVGGWMATRAQQSNDPGAQLRIFESVLYHIQNDYVDEPDMSKVRAGALRGLAYGLDPYSAYLTAEQVQQYRAGDNGKVGIGVELSQVSSWLYVIAPVKGGPAEQAGVRSGDIIEYIDGHATRDISLYEAQQLLKGAPGTEVKLRILRAGATPFQVTVKRAPVKTPAAEARMEAGKVGLIKLYSLNEGEAADVQARIDELLKQGAQKLVLDLRGVAGGSLAEAVRVANYFIGDGVLAQTVGRNNRTLKTFEADPKLKLFDGPAVVLIDRWTAGAAEAIAAAFIERKRGDVVGEKSFGAGAEQELFTLRGGDGFLLTTVKWASSAGKPFLGVGVQPTVEVKRPEVAEALEEPEDLTGGEGEAARPANKQGVSPEPVKTEDQQLKKALELLRAKGV</sequence>
<evidence type="ECO:0000313" key="9">
    <source>
        <dbReference type="Proteomes" id="UP000031518"/>
    </source>
</evidence>
<dbReference type="EC" id="3.4.21.102" evidence="8"/>
<name>A0A0B6WU61_9BACT</name>
<dbReference type="InterPro" id="IPR001478">
    <property type="entry name" value="PDZ"/>
</dbReference>
<keyword evidence="4 5" id="KW-0720">Serine protease</keyword>
<feature type="region of interest" description="Disordered" evidence="6">
    <location>
        <begin position="366"/>
        <end position="399"/>
    </location>
</feature>
<dbReference type="SUPFAM" id="SSF52096">
    <property type="entry name" value="ClpP/crotonase"/>
    <property type="match status" value="1"/>
</dbReference>
<dbReference type="InterPro" id="IPR029045">
    <property type="entry name" value="ClpP/crotonase-like_dom_sf"/>
</dbReference>
<dbReference type="Proteomes" id="UP000031518">
    <property type="component" value="Unassembled WGS sequence"/>
</dbReference>
<evidence type="ECO:0000256" key="5">
    <source>
        <dbReference type="RuleBase" id="RU004404"/>
    </source>
</evidence>
<dbReference type="Pfam" id="PF17820">
    <property type="entry name" value="PDZ_6"/>
    <property type="match status" value="1"/>
</dbReference>
<keyword evidence="9" id="KW-1185">Reference proteome</keyword>
<dbReference type="PANTHER" id="PTHR32060:SF30">
    <property type="entry name" value="CARBOXY-TERMINAL PROCESSING PROTEASE CTPA"/>
    <property type="match status" value="1"/>
</dbReference>
<keyword evidence="3 5" id="KW-0378">Hydrolase</keyword>
<dbReference type="GO" id="GO:0006508">
    <property type="term" value="P:proteolysis"/>
    <property type="evidence" value="ECO:0007669"/>
    <property type="project" value="UniProtKB-KW"/>
</dbReference>
<dbReference type="InterPro" id="IPR041489">
    <property type="entry name" value="PDZ_6"/>
</dbReference>
<evidence type="ECO:0000313" key="8">
    <source>
        <dbReference type="EMBL" id="CDM64773.1"/>
    </source>
</evidence>
<dbReference type="Gene3D" id="3.30.750.44">
    <property type="match status" value="1"/>
</dbReference>
<dbReference type="NCBIfam" id="TIGR00225">
    <property type="entry name" value="prc"/>
    <property type="match status" value="1"/>
</dbReference>
<dbReference type="STRING" id="454194.PYK22_00768"/>
<dbReference type="GO" id="GO:0030288">
    <property type="term" value="C:outer membrane-bounded periplasmic space"/>
    <property type="evidence" value="ECO:0007669"/>
    <property type="project" value="TreeGrafter"/>
</dbReference>
<dbReference type="GO" id="GO:0007165">
    <property type="term" value="P:signal transduction"/>
    <property type="evidence" value="ECO:0007669"/>
    <property type="project" value="TreeGrafter"/>
</dbReference>
<feature type="domain" description="PDZ" evidence="7">
    <location>
        <begin position="86"/>
        <end position="158"/>
    </location>
</feature>
<dbReference type="InterPro" id="IPR036034">
    <property type="entry name" value="PDZ_sf"/>
</dbReference>
<protein>
    <submittedName>
        <fullName evidence="8">C-terminal processing peptidase</fullName>
        <ecNumber evidence="8">3.4.21.102</ecNumber>
    </submittedName>
</protein>
<gene>
    <name evidence="8" type="ORF">PYK22_00768</name>
</gene>
<dbReference type="InterPro" id="IPR005151">
    <property type="entry name" value="Tail-specific_protease"/>
</dbReference>
<dbReference type="Gene3D" id="3.90.226.10">
    <property type="entry name" value="2-enoyl-CoA Hydratase, Chain A, domain 1"/>
    <property type="match status" value="1"/>
</dbReference>
<accession>A0A0B6WU61</accession>
<dbReference type="SMART" id="SM00228">
    <property type="entry name" value="PDZ"/>
    <property type="match status" value="1"/>
</dbReference>
<dbReference type="CDD" id="cd06782">
    <property type="entry name" value="cpPDZ_CPP-like"/>
    <property type="match status" value="1"/>
</dbReference>
<dbReference type="OrthoDB" id="127841at2"/>
<keyword evidence="2 5" id="KW-0645">Protease</keyword>
<evidence type="ECO:0000256" key="1">
    <source>
        <dbReference type="ARBA" id="ARBA00009179"/>
    </source>
</evidence>
<dbReference type="AlphaFoldDB" id="A0A0B6WU61"/>
<dbReference type="InterPro" id="IPR004447">
    <property type="entry name" value="Peptidase_S41A"/>
</dbReference>
<dbReference type="GO" id="GO:0004252">
    <property type="term" value="F:serine-type endopeptidase activity"/>
    <property type="evidence" value="ECO:0007669"/>
    <property type="project" value="UniProtKB-EC"/>
</dbReference>
<dbReference type="Gene3D" id="2.30.42.10">
    <property type="match status" value="1"/>
</dbReference>
<comment type="similarity">
    <text evidence="1 5">Belongs to the peptidase S41A family.</text>
</comment>
<dbReference type="FunFam" id="2.30.42.10:FF:000063">
    <property type="entry name" value="Peptidase, S41 family"/>
    <property type="match status" value="1"/>
</dbReference>
<evidence type="ECO:0000256" key="3">
    <source>
        <dbReference type="ARBA" id="ARBA00022801"/>
    </source>
</evidence>
<dbReference type="SMART" id="SM00245">
    <property type="entry name" value="TSPc"/>
    <property type="match status" value="1"/>
</dbReference>
<evidence type="ECO:0000256" key="2">
    <source>
        <dbReference type="ARBA" id="ARBA00022670"/>
    </source>
</evidence>
<evidence type="ECO:0000256" key="4">
    <source>
        <dbReference type="ARBA" id="ARBA00022825"/>
    </source>
</evidence>
<dbReference type="EMBL" id="CBXV010000003">
    <property type="protein sequence ID" value="CDM64773.1"/>
    <property type="molecule type" value="Genomic_DNA"/>
</dbReference>
<dbReference type="PROSITE" id="PS50106">
    <property type="entry name" value="PDZ"/>
    <property type="match status" value="1"/>
</dbReference>
<reference evidence="8 9" key="2">
    <citation type="submission" date="2015-01" db="EMBL/GenBank/DDBJ databases">
        <title>Complete genome sequence of Pyrinomonas methylaliphatogenes type strain K22T.</title>
        <authorList>
            <person name="Lee K.C.Y."/>
            <person name="Power J.F."/>
            <person name="Dunfield P.F."/>
            <person name="Morgan X.C."/>
            <person name="Huttenhower C."/>
            <person name="Stott M.B."/>
        </authorList>
    </citation>
    <scope>NUCLEOTIDE SEQUENCE [LARGE SCALE GENOMIC DNA]</scope>
    <source>
        <strain evidence="8 9">K22</strain>
    </source>
</reference>